<dbReference type="AlphaFoldDB" id="A0A7R6SYI1"/>
<keyword evidence="3 5" id="KW-1133">Transmembrane helix</keyword>
<feature type="domain" description="ABC-2 type transporter transmembrane" evidence="6">
    <location>
        <begin position="21"/>
        <end position="387"/>
    </location>
</feature>
<feature type="transmembrane region" description="Helical" evidence="5">
    <location>
        <begin position="280"/>
        <end position="305"/>
    </location>
</feature>
<evidence type="ECO:0000256" key="4">
    <source>
        <dbReference type="ARBA" id="ARBA00023136"/>
    </source>
</evidence>
<proteinExistence type="predicted"/>
<feature type="transmembrane region" description="Helical" evidence="5">
    <location>
        <begin position="342"/>
        <end position="359"/>
    </location>
</feature>
<dbReference type="Pfam" id="PF12698">
    <property type="entry name" value="ABC2_membrane_3"/>
    <property type="match status" value="1"/>
</dbReference>
<dbReference type="InterPro" id="IPR013525">
    <property type="entry name" value="ABC2_TM"/>
</dbReference>
<accession>A0A7R6SYI1</accession>
<evidence type="ECO:0000256" key="5">
    <source>
        <dbReference type="SAM" id="Phobius"/>
    </source>
</evidence>
<feature type="transmembrane region" description="Helical" evidence="5">
    <location>
        <begin position="227"/>
        <end position="248"/>
    </location>
</feature>
<keyword evidence="4 5" id="KW-0472">Membrane</keyword>
<dbReference type="GO" id="GO:0140359">
    <property type="term" value="F:ABC-type transporter activity"/>
    <property type="evidence" value="ECO:0007669"/>
    <property type="project" value="InterPro"/>
</dbReference>
<dbReference type="PANTHER" id="PTHR43471:SF3">
    <property type="entry name" value="ABC TRANSPORTER PERMEASE PROTEIN NATB"/>
    <property type="match status" value="1"/>
</dbReference>
<evidence type="ECO:0000259" key="6">
    <source>
        <dbReference type="Pfam" id="PF12698"/>
    </source>
</evidence>
<dbReference type="KEGG" id="thyd:TTHT_1042"/>
<dbReference type="GO" id="GO:0016020">
    <property type="term" value="C:membrane"/>
    <property type="evidence" value="ECO:0007669"/>
    <property type="project" value="UniProtKB-SubCell"/>
</dbReference>
<keyword evidence="2 5" id="KW-0812">Transmembrane</keyword>
<evidence type="ECO:0000313" key="8">
    <source>
        <dbReference type="Proteomes" id="UP000595564"/>
    </source>
</evidence>
<evidence type="ECO:0000313" key="7">
    <source>
        <dbReference type="EMBL" id="BBB32581.1"/>
    </source>
</evidence>
<dbReference type="Proteomes" id="UP000595564">
    <property type="component" value="Chromosome"/>
</dbReference>
<name>A0A7R6SYI1_9BACT</name>
<evidence type="ECO:0000256" key="1">
    <source>
        <dbReference type="ARBA" id="ARBA00004141"/>
    </source>
</evidence>
<dbReference type="RefSeq" id="WP_201328936.1">
    <property type="nucleotide sequence ID" value="NZ_AP017470.1"/>
</dbReference>
<organism evidence="7 8">
    <name type="scientific">Thermotomaculum hydrothermale</name>
    <dbReference type="NCBI Taxonomy" id="981385"/>
    <lineage>
        <taxon>Bacteria</taxon>
        <taxon>Pseudomonadati</taxon>
        <taxon>Acidobacteriota</taxon>
        <taxon>Holophagae</taxon>
        <taxon>Thermotomaculales</taxon>
        <taxon>Thermotomaculaceae</taxon>
        <taxon>Thermotomaculum</taxon>
    </lineage>
</organism>
<sequence>MNTKNIFTILGKELTVFLRDKRTLITTFIVPLVFYYVFFNIMTGMALKTKKEIKNKKVKVGFSQSIENDLIAYISKNGENISLLQTKVTDAEKLLADKKIDAYLFKEEGKIVIEYNSAKRLSIEARKRLKNALDDYKKFIVNKNLTELGIDKKIVNPFEIEDKDTASQTDVAMAFIGRLMPYLIIIMLFSGALGFGLEVSTGEKEKGTIATLLVSQASRSEIVLGKLIYVIAIEIIYSIVNIAGFLLASLSTSKMVSKEIAKEAVKNADKMQSMSLSINLSTITMLVALIIPIGIISAALIIAIGSYAKSMKEGQTLMTPVLLAIIMVAILTLNAPLKVPEYYYFIPILNTAFSMQEILMGKAVFSHFLLAVTTTIGLAAILIGFSIYLFNREDIHFRV</sequence>
<feature type="transmembrane region" description="Helical" evidence="5">
    <location>
        <begin position="317"/>
        <end position="335"/>
    </location>
</feature>
<feature type="transmembrane region" description="Helical" evidence="5">
    <location>
        <begin position="24"/>
        <end position="47"/>
    </location>
</feature>
<dbReference type="PANTHER" id="PTHR43471">
    <property type="entry name" value="ABC TRANSPORTER PERMEASE"/>
    <property type="match status" value="1"/>
</dbReference>
<comment type="subcellular location">
    <subcellularLocation>
        <location evidence="1">Membrane</location>
        <topology evidence="1">Multi-pass membrane protein</topology>
    </subcellularLocation>
</comment>
<feature type="transmembrane region" description="Helical" evidence="5">
    <location>
        <begin position="365"/>
        <end position="390"/>
    </location>
</feature>
<evidence type="ECO:0000256" key="2">
    <source>
        <dbReference type="ARBA" id="ARBA00022692"/>
    </source>
</evidence>
<keyword evidence="8" id="KW-1185">Reference proteome</keyword>
<feature type="transmembrane region" description="Helical" evidence="5">
    <location>
        <begin position="179"/>
        <end position="197"/>
    </location>
</feature>
<evidence type="ECO:0000256" key="3">
    <source>
        <dbReference type="ARBA" id="ARBA00022989"/>
    </source>
</evidence>
<dbReference type="EMBL" id="AP017470">
    <property type="protein sequence ID" value="BBB32581.1"/>
    <property type="molecule type" value="Genomic_DNA"/>
</dbReference>
<protein>
    <submittedName>
        <fullName evidence="7">Sodium transport system permease protein</fullName>
    </submittedName>
</protein>
<gene>
    <name evidence="7" type="primary">natB</name>
    <name evidence="7" type="ORF">TTHT_1042</name>
</gene>
<reference evidence="7 8" key="1">
    <citation type="journal article" date="2012" name="Extremophiles">
        <title>Thermotomaculum hydrothermale gen. nov., sp. nov., a novel heterotrophic thermophile within the phylum Acidobacteria from a deep-sea hydrothermal vent chimney in the Southern Okinawa Trough.</title>
        <authorList>
            <person name="Izumi H."/>
            <person name="Nunoura T."/>
            <person name="Miyazaki M."/>
            <person name="Mino S."/>
            <person name="Toki T."/>
            <person name="Takai K."/>
            <person name="Sako Y."/>
            <person name="Sawabe T."/>
            <person name="Nakagawa S."/>
        </authorList>
    </citation>
    <scope>NUCLEOTIDE SEQUENCE [LARGE SCALE GENOMIC DNA]</scope>
    <source>
        <strain evidence="7 8">AC55</strain>
    </source>
</reference>